<dbReference type="EMBL" id="VBRY01000003">
    <property type="protein sequence ID" value="TLS68142.1"/>
    <property type="molecule type" value="Genomic_DNA"/>
</dbReference>
<dbReference type="PROSITE" id="PS51257">
    <property type="entry name" value="PROKAR_LIPOPROTEIN"/>
    <property type="match status" value="1"/>
</dbReference>
<sequence>MRRAAIPLLVLLLAGCGSSKTDIMFECPSPSGAKIATLYRITSGDAPGDQEMRVNIRKAGSELDTDMVSFAFRHGYDAIIHWNSEQQIIVEYPADAELTHQEPAVFGTSQSFSATDSISMSYQETPSTHGYFMVEKRCFNQP</sequence>
<dbReference type="Proteomes" id="UP000306585">
    <property type="component" value="Unassembled WGS sequence"/>
</dbReference>
<feature type="signal peptide" evidence="1">
    <location>
        <begin position="1"/>
        <end position="19"/>
    </location>
</feature>
<comment type="caution">
    <text evidence="2">The sequence shown here is derived from an EMBL/GenBank/DDBJ whole genome shotgun (WGS) entry which is preliminary data.</text>
</comment>
<feature type="chain" id="PRO_5024421472" evidence="1">
    <location>
        <begin position="20"/>
        <end position="142"/>
    </location>
</feature>
<name>A0A5R9GVZ9_9PROT</name>
<dbReference type="RefSeq" id="WP_138238478.1">
    <property type="nucleotide sequence ID" value="NZ_VBRY01000003.1"/>
</dbReference>
<gene>
    <name evidence="2" type="ORF">FEF65_03865</name>
</gene>
<proteinExistence type="predicted"/>
<keyword evidence="3" id="KW-1185">Reference proteome</keyword>
<evidence type="ECO:0000313" key="3">
    <source>
        <dbReference type="Proteomes" id="UP000306585"/>
    </source>
</evidence>
<keyword evidence="1" id="KW-0732">Signal</keyword>
<evidence type="ECO:0000313" key="2">
    <source>
        <dbReference type="EMBL" id="TLS68142.1"/>
    </source>
</evidence>
<protein>
    <submittedName>
        <fullName evidence="2">Uncharacterized protein</fullName>
    </submittedName>
</protein>
<reference evidence="2 3" key="1">
    <citation type="journal article" date="2019" name="Appl. Environ. Microbiol.">
        <title>Environmental Evidence and Genomic Insight of Iron-oxidizing Bacteria Preference Towards More Corrosion Resistant Stainless Steel at Higher Salinities.</title>
        <authorList>
            <person name="Garrison C.E."/>
            <person name="Price K.A."/>
            <person name="Field E.K."/>
        </authorList>
    </citation>
    <scope>NUCLEOTIDE SEQUENCE [LARGE SCALE GENOMIC DNA]</scope>
    <source>
        <strain evidence="2 3">P3</strain>
    </source>
</reference>
<dbReference type="AlphaFoldDB" id="A0A5R9GVZ9"/>
<accession>A0A5R9GVZ9</accession>
<evidence type="ECO:0000256" key="1">
    <source>
        <dbReference type="SAM" id="SignalP"/>
    </source>
</evidence>
<organism evidence="2 3">
    <name type="scientific">Mariprofundus erugo</name>
    <dbReference type="NCBI Taxonomy" id="2528639"/>
    <lineage>
        <taxon>Bacteria</taxon>
        <taxon>Pseudomonadati</taxon>
        <taxon>Pseudomonadota</taxon>
        <taxon>Candidatius Mariprofundia</taxon>
        <taxon>Mariprofundales</taxon>
        <taxon>Mariprofundaceae</taxon>
        <taxon>Mariprofundus</taxon>
    </lineage>
</organism>